<evidence type="ECO:0000313" key="3">
    <source>
        <dbReference type="Proteomes" id="UP001153148"/>
    </source>
</evidence>
<dbReference type="EMBL" id="CAJPIN010001936">
    <property type="protein sequence ID" value="CAG2054974.1"/>
    <property type="molecule type" value="Genomic_DNA"/>
</dbReference>
<sequence>MNSGTDDNFSSSEEREHVDLQSTSTLPPLPSYSDKMASLHKPKERDYARRVDCVMSPEVPTQSDFLHQRTQSLDSLSSGHSSGSGFNPENLSSRRRVVVKPFEEPDQEEVPSFMRWRHLIARSLALRIGSTKSIFVVEKSCAVPKVVYGIF</sequence>
<feature type="compositionally biased region" description="Basic and acidic residues" evidence="1">
    <location>
        <begin position="41"/>
        <end position="52"/>
    </location>
</feature>
<feature type="region of interest" description="Disordered" evidence="1">
    <location>
        <begin position="1"/>
        <end position="92"/>
    </location>
</feature>
<feature type="compositionally biased region" description="Low complexity" evidence="1">
    <location>
        <begin position="72"/>
        <end position="85"/>
    </location>
</feature>
<evidence type="ECO:0000313" key="2">
    <source>
        <dbReference type="EMBL" id="CAG2054974.1"/>
    </source>
</evidence>
<feature type="compositionally biased region" description="Polar residues" evidence="1">
    <location>
        <begin position="1"/>
        <end position="11"/>
    </location>
</feature>
<feature type="compositionally biased region" description="Polar residues" evidence="1">
    <location>
        <begin position="59"/>
        <end position="71"/>
    </location>
</feature>
<gene>
    <name evidence="2" type="ORF">TPAB3V08_LOCUS1990</name>
</gene>
<reference evidence="2" key="1">
    <citation type="submission" date="2021-03" db="EMBL/GenBank/DDBJ databases">
        <authorList>
            <person name="Tran Van P."/>
        </authorList>
    </citation>
    <scope>NUCLEOTIDE SEQUENCE</scope>
</reference>
<comment type="caution">
    <text evidence="2">The sequence shown here is derived from an EMBL/GenBank/DDBJ whole genome shotgun (WGS) entry which is preliminary data.</text>
</comment>
<organism evidence="2 3">
    <name type="scientific">Timema podura</name>
    <name type="common">Walking stick</name>
    <dbReference type="NCBI Taxonomy" id="61482"/>
    <lineage>
        <taxon>Eukaryota</taxon>
        <taxon>Metazoa</taxon>
        <taxon>Ecdysozoa</taxon>
        <taxon>Arthropoda</taxon>
        <taxon>Hexapoda</taxon>
        <taxon>Insecta</taxon>
        <taxon>Pterygota</taxon>
        <taxon>Neoptera</taxon>
        <taxon>Polyneoptera</taxon>
        <taxon>Phasmatodea</taxon>
        <taxon>Timematodea</taxon>
        <taxon>Timematoidea</taxon>
        <taxon>Timematidae</taxon>
        <taxon>Timema</taxon>
    </lineage>
</organism>
<dbReference type="Proteomes" id="UP001153148">
    <property type="component" value="Unassembled WGS sequence"/>
</dbReference>
<accession>A0ABN7NJI8</accession>
<keyword evidence="3" id="KW-1185">Reference proteome</keyword>
<evidence type="ECO:0000256" key="1">
    <source>
        <dbReference type="SAM" id="MobiDB-lite"/>
    </source>
</evidence>
<protein>
    <submittedName>
        <fullName evidence="2">Uncharacterized protein</fullName>
    </submittedName>
</protein>
<proteinExistence type="predicted"/>
<name>A0ABN7NJI8_TIMPD</name>